<evidence type="ECO:0000256" key="1">
    <source>
        <dbReference type="SAM" id="MobiDB-lite"/>
    </source>
</evidence>
<evidence type="ECO:0000313" key="2">
    <source>
        <dbReference type="EMBL" id="GAT61082.1"/>
    </source>
</evidence>
<organism evidence="2 3">
    <name type="scientific">Mycena chlorophos</name>
    <name type="common">Agaric fungus</name>
    <name type="synonym">Agaricus chlorophos</name>
    <dbReference type="NCBI Taxonomy" id="658473"/>
    <lineage>
        <taxon>Eukaryota</taxon>
        <taxon>Fungi</taxon>
        <taxon>Dikarya</taxon>
        <taxon>Basidiomycota</taxon>
        <taxon>Agaricomycotina</taxon>
        <taxon>Agaricomycetes</taxon>
        <taxon>Agaricomycetidae</taxon>
        <taxon>Agaricales</taxon>
        <taxon>Marasmiineae</taxon>
        <taxon>Mycenaceae</taxon>
        <taxon>Mycena</taxon>
    </lineage>
</organism>
<keyword evidence="3" id="KW-1185">Reference proteome</keyword>
<sequence length="258" mass="28092">MDATIFSWCRRSDVTMLTTKIGIDQDETAAAMVVIDSGDSDAKRPVDSLIFDADMDAPPAYELEDYKGQDVSRDGKTILRPPTSDRTAYRPPNGPSTSKHFDAPTASTSSSYHSSSPSTIYSDEQWTAKLAALETRIESYTKSRKRSDEAVILASMHDLAASHPDPKVQQYWAERAAAFESAKGDDKVAALRDIGQAFKTIVAAPLVIAGMVLEETESLIKTSTDWLNRNTTASIAKGKDLTASYMAKGRKFIPGGRS</sequence>
<gene>
    <name evidence="2" type="ORF">MCHLO_17145</name>
</gene>
<reference evidence="2" key="1">
    <citation type="submission" date="2014-09" db="EMBL/GenBank/DDBJ databases">
        <title>Genome sequence of the luminous mushroom Mycena chlorophos for searching fungal bioluminescence genes.</title>
        <authorList>
            <person name="Tanaka Y."/>
            <person name="Kasuga D."/>
            <person name="Oba Y."/>
            <person name="Hase S."/>
            <person name="Sato K."/>
            <person name="Oba Y."/>
            <person name="Sakakibara Y."/>
        </authorList>
    </citation>
    <scope>NUCLEOTIDE SEQUENCE</scope>
</reference>
<protein>
    <submittedName>
        <fullName evidence="2">Uncharacterized protein</fullName>
    </submittedName>
</protein>
<dbReference type="EMBL" id="DF849975">
    <property type="protein sequence ID" value="GAT61082.1"/>
    <property type="molecule type" value="Genomic_DNA"/>
</dbReference>
<evidence type="ECO:0000313" key="3">
    <source>
        <dbReference type="Proteomes" id="UP000815677"/>
    </source>
</evidence>
<accession>A0ABQ0MCQ5</accession>
<name>A0ABQ0MCQ5_MYCCL</name>
<proteinExistence type="predicted"/>
<dbReference type="Proteomes" id="UP000815677">
    <property type="component" value="Unassembled WGS sequence"/>
</dbReference>
<feature type="compositionally biased region" description="Basic and acidic residues" evidence="1">
    <location>
        <begin position="67"/>
        <end position="77"/>
    </location>
</feature>
<feature type="compositionally biased region" description="Low complexity" evidence="1">
    <location>
        <begin position="103"/>
        <end position="119"/>
    </location>
</feature>
<feature type="region of interest" description="Disordered" evidence="1">
    <location>
        <begin position="67"/>
        <end position="119"/>
    </location>
</feature>